<name>A0ABQ5VE95_9PROT</name>
<dbReference type="Proteomes" id="UP001161391">
    <property type="component" value="Unassembled WGS sequence"/>
</dbReference>
<reference evidence="1" key="2">
    <citation type="submission" date="2023-01" db="EMBL/GenBank/DDBJ databases">
        <title>Draft genome sequence of Algimonas ampicilliniresistens strain NBRC 108219.</title>
        <authorList>
            <person name="Sun Q."/>
            <person name="Mori K."/>
        </authorList>
    </citation>
    <scope>NUCLEOTIDE SEQUENCE</scope>
    <source>
        <strain evidence="1">NBRC 108219</strain>
    </source>
</reference>
<accession>A0ABQ5VE95</accession>
<keyword evidence="2" id="KW-1185">Reference proteome</keyword>
<dbReference type="EMBL" id="BSNK01000002">
    <property type="protein sequence ID" value="GLQ24989.1"/>
    <property type="molecule type" value="Genomic_DNA"/>
</dbReference>
<reference evidence="1" key="1">
    <citation type="journal article" date="2014" name="Int. J. Syst. Evol. Microbiol.">
        <title>Complete genome of a new Firmicutes species belonging to the dominant human colonic microbiota ('Ruminococcus bicirculans') reveals two chromosomes and a selective capacity to utilize plant glucans.</title>
        <authorList>
            <consortium name="NISC Comparative Sequencing Program"/>
            <person name="Wegmann U."/>
            <person name="Louis P."/>
            <person name="Goesmann A."/>
            <person name="Henrissat B."/>
            <person name="Duncan S.H."/>
            <person name="Flint H.J."/>
        </authorList>
    </citation>
    <scope>NUCLEOTIDE SEQUENCE</scope>
    <source>
        <strain evidence="1">NBRC 108219</strain>
    </source>
</reference>
<dbReference type="SUPFAM" id="SSF53474">
    <property type="entry name" value="alpha/beta-Hydrolases"/>
    <property type="match status" value="1"/>
</dbReference>
<gene>
    <name evidence="1" type="ORF">GCM10007853_28630</name>
</gene>
<evidence type="ECO:0000313" key="2">
    <source>
        <dbReference type="Proteomes" id="UP001161391"/>
    </source>
</evidence>
<evidence type="ECO:0000313" key="1">
    <source>
        <dbReference type="EMBL" id="GLQ24989.1"/>
    </source>
</evidence>
<sequence>MLSIDGKKGWQRLFPTTEFHMTTSPMMTQALSLSTLMLLVACVAPPPGPEIKTAERFTWRDAPVIDVLGLEPETDYWLNLERASAYTPTATERSSTLYRSDANGRIDTSVTLAKDEPTADPYFPIRSMSYADEPSQVQPGRLKIDLLTSTREPVTSRTIGIGTDPASYTEFALGAEFPGAFVWRRVEADAAEPILFVLGGSEGGDGGARYGSPAFVEAGYTVVGLPYYSPAWFGNSAAIPDLPRAFADLPIDYLERAVMAARQLDGVNPDSVQLMGTSKGAEYVLLASSLISDDSAGGGFCSVVANVPSDVVWEGWGAGANAGETSGFSWRGEPLDFVPYTDIGRALAARGRDDDYTMSDAHALGRKDNPDRVEPARIFVERIDEPVLVVGGDMDTVWPSGEMSRAIKTTRDVHGLETEAYIYPKAGHGSGGNPLRRGGQDNLAAQLENYPATFDFLARHARRDDCRD</sequence>
<evidence type="ECO:0008006" key="3">
    <source>
        <dbReference type="Google" id="ProtNLM"/>
    </source>
</evidence>
<dbReference type="InterPro" id="IPR029058">
    <property type="entry name" value="AB_hydrolase_fold"/>
</dbReference>
<protein>
    <recommendedName>
        <fullName evidence="3">Acyl-CoA thioester hydrolase</fullName>
    </recommendedName>
</protein>
<comment type="caution">
    <text evidence="1">The sequence shown here is derived from an EMBL/GenBank/DDBJ whole genome shotgun (WGS) entry which is preliminary data.</text>
</comment>
<organism evidence="1 2">
    <name type="scientific">Algimonas ampicilliniresistens</name>
    <dbReference type="NCBI Taxonomy" id="1298735"/>
    <lineage>
        <taxon>Bacteria</taxon>
        <taxon>Pseudomonadati</taxon>
        <taxon>Pseudomonadota</taxon>
        <taxon>Alphaproteobacteria</taxon>
        <taxon>Maricaulales</taxon>
        <taxon>Robiginitomaculaceae</taxon>
        <taxon>Algimonas</taxon>
    </lineage>
</organism>
<dbReference type="Gene3D" id="3.40.50.1820">
    <property type="entry name" value="alpha/beta hydrolase"/>
    <property type="match status" value="1"/>
</dbReference>
<proteinExistence type="predicted"/>